<accession>A0A9N9GTU0</accession>
<proteinExistence type="predicted"/>
<name>A0A9N9GTU0_9GLOM</name>
<comment type="caution">
    <text evidence="1">The sequence shown here is derived from an EMBL/GenBank/DDBJ whole genome shotgun (WGS) entry which is preliminary data.</text>
</comment>
<evidence type="ECO:0000313" key="2">
    <source>
        <dbReference type="Proteomes" id="UP000789570"/>
    </source>
</evidence>
<dbReference type="EMBL" id="CAJVPQ010003359">
    <property type="protein sequence ID" value="CAG8625839.1"/>
    <property type="molecule type" value="Genomic_DNA"/>
</dbReference>
<dbReference type="AlphaFoldDB" id="A0A9N9GTU0"/>
<dbReference type="Proteomes" id="UP000789570">
    <property type="component" value="Unassembled WGS sequence"/>
</dbReference>
<reference evidence="1" key="1">
    <citation type="submission" date="2021-06" db="EMBL/GenBank/DDBJ databases">
        <authorList>
            <person name="Kallberg Y."/>
            <person name="Tangrot J."/>
            <person name="Rosling A."/>
        </authorList>
    </citation>
    <scope>NUCLEOTIDE SEQUENCE</scope>
    <source>
        <strain evidence="1">UK204</strain>
    </source>
</reference>
<protein>
    <submittedName>
        <fullName evidence="1">2589_t:CDS:1</fullName>
    </submittedName>
</protein>
<gene>
    <name evidence="1" type="ORF">FCALED_LOCUS9795</name>
</gene>
<evidence type="ECO:0000313" key="1">
    <source>
        <dbReference type="EMBL" id="CAG8625839.1"/>
    </source>
</evidence>
<keyword evidence="2" id="KW-1185">Reference proteome</keyword>
<organism evidence="1 2">
    <name type="scientific">Funneliformis caledonium</name>
    <dbReference type="NCBI Taxonomy" id="1117310"/>
    <lineage>
        <taxon>Eukaryota</taxon>
        <taxon>Fungi</taxon>
        <taxon>Fungi incertae sedis</taxon>
        <taxon>Mucoromycota</taxon>
        <taxon>Glomeromycotina</taxon>
        <taxon>Glomeromycetes</taxon>
        <taxon>Glomerales</taxon>
        <taxon>Glomeraceae</taxon>
        <taxon>Funneliformis</taxon>
    </lineage>
</organism>
<sequence>FTKSRWYKKSIDTQKINTLDVSFGIMINAESESFVNFMCGIHNNDDLNQDLEVDNMIKKRQIYGE</sequence>
<feature type="non-terminal residue" evidence="1">
    <location>
        <position position="1"/>
    </location>
</feature>